<evidence type="ECO:0000313" key="1">
    <source>
        <dbReference type="EMBL" id="GFR10092.1"/>
    </source>
</evidence>
<evidence type="ECO:0000313" key="2">
    <source>
        <dbReference type="Proteomes" id="UP000887116"/>
    </source>
</evidence>
<gene>
    <name evidence="1" type="ORF">TNCT_350891</name>
</gene>
<organism evidence="1 2">
    <name type="scientific">Trichonephila clavata</name>
    <name type="common">Joro spider</name>
    <name type="synonym">Nephila clavata</name>
    <dbReference type="NCBI Taxonomy" id="2740835"/>
    <lineage>
        <taxon>Eukaryota</taxon>
        <taxon>Metazoa</taxon>
        <taxon>Ecdysozoa</taxon>
        <taxon>Arthropoda</taxon>
        <taxon>Chelicerata</taxon>
        <taxon>Arachnida</taxon>
        <taxon>Araneae</taxon>
        <taxon>Araneomorphae</taxon>
        <taxon>Entelegynae</taxon>
        <taxon>Araneoidea</taxon>
        <taxon>Nephilidae</taxon>
        <taxon>Trichonephila</taxon>
    </lineage>
</organism>
<comment type="caution">
    <text evidence="1">The sequence shown here is derived from an EMBL/GenBank/DDBJ whole genome shotgun (WGS) entry which is preliminary data.</text>
</comment>
<dbReference type="EMBL" id="BMAO01026493">
    <property type="protein sequence ID" value="GFR10092.1"/>
    <property type="molecule type" value="Genomic_DNA"/>
</dbReference>
<name>A0A8X6LIZ3_TRICU</name>
<dbReference type="Proteomes" id="UP000887116">
    <property type="component" value="Unassembled WGS sequence"/>
</dbReference>
<keyword evidence="2" id="KW-1185">Reference proteome</keyword>
<proteinExistence type="predicted"/>
<protein>
    <submittedName>
        <fullName evidence="1">Uncharacterized protein</fullName>
    </submittedName>
</protein>
<dbReference type="AlphaFoldDB" id="A0A8X6LIZ3"/>
<reference evidence="1" key="1">
    <citation type="submission" date="2020-07" db="EMBL/GenBank/DDBJ databases">
        <title>Multicomponent nature underlies the extraordinary mechanical properties of spider dragline silk.</title>
        <authorList>
            <person name="Kono N."/>
            <person name="Nakamura H."/>
            <person name="Mori M."/>
            <person name="Yoshida Y."/>
            <person name="Ohtoshi R."/>
            <person name="Malay A.D."/>
            <person name="Moran D.A.P."/>
            <person name="Tomita M."/>
            <person name="Numata K."/>
            <person name="Arakawa K."/>
        </authorList>
    </citation>
    <scope>NUCLEOTIDE SEQUENCE</scope>
</reference>
<sequence length="107" mass="11382">MCHIFGGDPLEYDSGFAICDRGLLDIGTNGLYTQLLFCPVGDTPSDFFSLPPVCRGDGVCVEAISIPEFCNPQETNSCHSDRVDNGYSLVCSSSAPIDPSAPLSCQI</sequence>
<accession>A0A8X6LIZ3</accession>